<dbReference type="GeneID" id="96743052"/>
<feature type="transmembrane region" description="Helical" evidence="2">
    <location>
        <begin position="48"/>
        <end position="69"/>
    </location>
</feature>
<feature type="compositionally biased region" description="Low complexity" evidence="1">
    <location>
        <begin position="85"/>
        <end position="100"/>
    </location>
</feature>
<keyword evidence="4" id="KW-1185">Reference proteome</keyword>
<feature type="compositionally biased region" description="Basic and acidic residues" evidence="1">
    <location>
        <begin position="1"/>
        <end position="11"/>
    </location>
</feature>
<evidence type="ECO:0000313" key="3">
    <source>
        <dbReference type="EMBL" id="OMI33400.1"/>
    </source>
</evidence>
<keyword evidence="2" id="KW-0812">Transmembrane</keyword>
<evidence type="ECO:0000256" key="1">
    <source>
        <dbReference type="SAM" id="MobiDB-lite"/>
    </source>
</evidence>
<evidence type="ECO:0000313" key="4">
    <source>
        <dbReference type="Proteomes" id="UP000186168"/>
    </source>
</evidence>
<sequence>MARDTDAHGEAHDDEAETATAPAYGGAASAYGGAVPAPPPAGGARRGLWAAVVALVLSGAIAFAGWVAFGDDGEVGGRAARIPWATGSPAPEPSGSEETPSGGGLPAPGQESGAPTASPSADPSGSQDPSEPQDPSASQDPSGSPGQSPSAAPSASPPTGFHTEDDPAGFALAVPDGWGRTVEGPSVFYTSPDQDTRLQIFELHGPESTPYESAREAERLASRQRGYERITLERTGQGEMDPAELEYTYDSEKYGGPRHILDHRFAAPDGTMYAVLVIGPDDDRAGQQETLRAALDSFHQT</sequence>
<dbReference type="EMBL" id="ASQP01000538">
    <property type="protein sequence ID" value="OMI33400.1"/>
    <property type="molecule type" value="Genomic_DNA"/>
</dbReference>
<protein>
    <recommendedName>
        <fullName evidence="5">Serine/arginine repetitive matrix protein 2</fullName>
    </recommendedName>
</protein>
<keyword evidence="2" id="KW-0472">Membrane</keyword>
<evidence type="ECO:0008006" key="5">
    <source>
        <dbReference type="Google" id="ProtNLM"/>
    </source>
</evidence>
<dbReference type="RefSeq" id="WP_079150898.1">
    <property type="nucleotide sequence ID" value="NZ_ASQP01000538.1"/>
</dbReference>
<dbReference type="STRING" id="67365.GCA_001704635_05455"/>
<dbReference type="Proteomes" id="UP000186168">
    <property type="component" value="Unassembled WGS sequence"/>
</dbReference>
<feature type="region of interest" description="Disordered" evidence="1">
    <location>
        <begin position="1"/>
        <end position="27"/>
    </location>
</feature>
<feature type="compositionally biased region" description="Low complexity" evidence="1">
    <location>
        <begin position="18"/>
        <end position="27"/>
    </location>
</feature>
<name>A0A1R1S528_9ACTN</name>
<comment type="caution">
    <text evidence="3">The sequence shown here is derived from an EMBL/GenBank/DDBJ whole genome shotgun (WGS) entry which is preliminary data.</text>
</comment>
<proteinExistence type="predicted"/>
<feature type="region of interest" description="Disordered" evidence="1">
    <location>
        <begin position="81"/>
        <end position="177"/>
    </location>
</feature>
<keyword evidence="2" id="KW-1133">Transmembrane helix</keyword>
<gene>
    <name evidence="3" type="ORF">SPAR_41659</name>
</gene>
<feature type="compositionally biased region" description="Low complexity" evidence="1">
    <location>
        <begin position="122"/>
        <end position="158"/>
    </location>
</feature>
<evidence type="ECO:0000256" key="2">
    <source>
        <dbReference type="SAM" id="Phobius"/>
    </source>
</evidence>
<organism evidence="3 4">
    <name type="scientific">Streptomyces sparsogenes DSM 40356</name>
    <dbReference type="NCBI Taxonomy" id="1331668"/>
    <lineage>
        <taxon>Bacteria</taxon>
        <taxon>Bacillati</taxon>
        <taxon>Actinomycetota</taxon>
        <taxon>Actinomycetes</taxon>
        <taxon>Kitasatosporales</taxon>
        <taxon>Streptomycetaceae</taxon>
        <taxon>Streptomyces</taxon>
    </lineage>
</organism>
<reference evidence="3 4" key="1">
    <citation type="submission" date="2013-05" db="EMBL/GenBank/DDBJ databases">
        <title>Genome sequence of Streptomyces sparsogenes DSM 40356.</title>
        <authorList>
            <person name="Coyne S."/>
            <person name="Seebeck F.P."/>
        </authorList>
    </citation>
    <scope>NUCLEOTIDE SEQUENCE [LARGE SCALE GENOMIC DNA]</scope>
    <source>
        <strain evidence="3 4">DSM 40356</strain>
    </source>
</reference>
<accession>A0A1R1S528</accession>
<dbReference type="AlphaFoldDB" id="A0A1R1S528"/>